<accession>A0ABP9VAN9</accession>
<dbReference type="InterPro" id="IPR036388">
    <property type="entry name" value="WH-like_DNA-bd_sf"/>
</dbReference>
<dbReference type="Pfam" id="PF12802">
    <property type="entry name" value="MarR_2"/>
    <property type="match status" value="1"/>
</dbReference>
<dbReference type="Gene3D" id="1.10.10.10">
    <property type="entry name" value="Winged helix-like DNA-binding domain superfamily/Winged helix DNA-binding domain"/>
    <property type="match status" value="1"/>
</dbReference>
<dbReference type="EMBL" id="BAABRN010000021">
    <property type="protein sequence ID" value="GAA5502335.1"/>
    <property type="molecule type" value="Genomic_DNA"/>
</dbReference>
<proteinExistence type="predicted"/>
<sequence length="131" mass="13853">MRLLREIATDAIAEEGETPPALGLVAVAEDIARHPVSTIGEIVGRVRLAQSFVSKTVAQLRDEGIVTTAPDPNDGRRVCVTLAPSVKQELFIPRGQADLATSVTKLHPNLSPAEVARVSALLDELGALLKA</sequence>
<dbReference type="SUPFAM" id="SSF46785">
    <property type="entry name" value="Winged helix' DNA-binding domain"/>
    <property type="match status" value="1"/>
</dbReference>
<dbReference type="InterPro" id="IPR036390">
    <property type="entry name" value="WH_DNA-bd_sf"/>
</dbReference>
<feature type="domain" description="HTH marR-type" evidence="1">
    <location>
        <begin position="31"/>
        <end position="77"/>
    </location>
</feature>
<evidence type="ECO:0000259" key="1">
    <source>
        <dbReference type="Pfam" id="PF12802"/>
    </source>
</evidence>
<comment type="caution">
    <text evidence="2">The sequence shown here is derived from an EMBL/GenBank/DDBJ whole genome shotgun (WGS) entry which is preliminary data.</text>
</comment>
<keyword evidence="3" id="KW-1185">Reference proteome</keyword>
<reference evidence="2 3" key="1">
    <citation type="submission" date="2024-02" db="EMBL/GenBank/DDBJ databases">
        <title>Deinococcus xinjiangensis NBRC 107630.</title>
        <authorList>
            <person name="Ichikawa N."/>
            <person name="Katano-Makiyama Y."/>
            <person name="Hidaka K."/>
        </authorList>
    </citation>
    <scope>NUCLEOTIDE SEQUENCE [LARGE SCALE GENOMIC DNA]</scope>
    <source>
        <strain evidence="2 3">NBRC 107630</strain>
    </source>
</reference>
<protein>
    <recommendedName>
        <fullName evidence="1">HTH marR-type domain-containing protein</fullName>
    </recommendedName>
</protein>
<name>A0ABP9VAN9_9DEIO</name>
<evidence type="ECO:0000313" key="2">
    <source>
        <dbReference type="EMBL" id="GAA5502335.1"/>
    </source>
</evidence>
<evidence type="ECO:0000313" key="3">
    <source>
        <dbReference type="Proteomes" id="UP001458946"/>
    </source>
</evidence>
<dbReference type="InterPro" id="IPR000835">
    <property type="entry name" value="HTH_MarR-typ"/>
</dbReference>
<organism evidence="2 3">
    <name type="scientific">Deinococcus xinjiangensis</name>
    <dbReference type="NCBI Taxonomy" id="457454"/>
    <lineage>
        <taxon>Bacteria</taxon>
        <taxon>Thermotogati</taxon>
        <taxon>Deinococcota</taxon>
        <taxon>Deinococci</taxon>
        <taxon>Deinococcales</taxon>
        <taxon>Deinococcaceae</taxon>
        <taxon>Deinococcus</taxon>
    </lineage>
</organism>
<gene>
    <name evidence="2" type="ORF">Dxin01_02079</name>
</gene>
<dbReference type="Proteomes" id="UP001458946">
    <property type="component" value="Unassembled WGS sequence"/>
</dbReference>